<sequence>MVSRFYFGFIIVAPLRGDEALTFPYLARWRCAMQQRQQGKPCLLTKTSLVGWKPLSPGLADIPEEAMRSARTPRLPLSW</sequence>
<dbReference type="Proteomes" id="UP000770015">
    <property type="component" value="Unassembled WGS sequence"/>
</dbReference>
<protein>
    <submittedName>
        <fullName evidence="1">Uncharacterized protein</fullName>
    </submittedName>
</protein>
<organism evidence="1 2">
    <name type="scientific">Plectosphaerella plurivora</name>
    <dbReference type="NCBI Taxonomy" id="936078"/>
    <lineage>
        <taxon>Eukaryota</taxon>
        <taxon>Fungi</taxon>
        <taxon>Dikarya</taxon>
        <taxon>Ascomycota</taxon>
        <taxon>Pezizomycotina</taxon>
        <taxon>Sordariomycetes</taxon>
        <taxon>Hypocreomycetidae</taxon>
        <taxon>Glomerellales</taxon>
        <taxon>Plectosphaerellaceae</taxon>
        <taxon>Plectosphaerella</taxon>
    </lineage>
</organism>
<reference evidence="1" key="1">
    <citation type="journal article" date="2021" name="Nat. Commun.">
        <title>Genetic determinants of endophytism in the Arabidopsis root mycobiome.</title>
        <authorList>
            <person name="Mesny F."/>
            <person name="Miyauchi S."/>
            <person name="Thiergart T."/>
            <person name="Pickel B."/>
            <person name="Atanasova L."/>
            <person name="Karlsson M."/>
            <person name="Huettel B."/>
            <person name="Barry K.W."/>
            <person name="Haridas S."/>
            <person name="Chen C."/>
            <person name="Bauer D."/>
            <person name="Andreopoulos W."/>
            <person name="Pangilinan J."/>
            <person name="LaButti K."/>
            <person name="Riley R."/>
            <person name="Lipzen A."/>
            <person name="Clum A."/>
            <person name="Drula E."/>
            <person name="Henrissat B."/>
            <person name="Kohler A."/>
            <person name="Grigoriev I.V."/>
            <person name="Martin F.M."/>
            <person name="Hacquard S."/>
        </authorList>
    </citation>
    <scope>NUCLEOTIDE SEQUENCE</scope>
    <source>
        <strain evidence="1">MPI-SDFR-AT-0117</strain>
    </source>
</reference>
<comment type="caution">
    <text evidence="1">The sequence shown here is derived from an EMBL/GenBank/DDBJ whole genome shotgun (WGS) entry which is preliminary data.</text>
</comment>
<accession>A0A9P8VG41</accession>
<dbReference type="AlphaFoldDB" id="A0A9P8VG41"/>
<gene>
    <name evidence="1" type="ORF">F5X68DRAFT_203689</name>
</gene>
<name>A0A9P8VG41_9PEZI</name>
<proteinExistence type="predicted"/>
<keyword evidence="2" id="KW-1185">Reference proteome</keyword>
<evidence type="ECO:0000313" key="1">
    <source>
        <dbReference type="EMBL" id="KAH6689438.1"/>
    </source>
</evidence>
<evidence type="ECO:0000313" key="2">
    <source>
        <dbReference type="Proteomes" id="UP000770015"/>
    </source>
</evidence>
<dbReference type="EMBL" id="JAGSXJ010000007">
    <property type="protein sequence ID" value="KAH6689438.1"/>
    <property type="molecule type" value="Genomic_DNA"/>
</dbReference>